<feature type="region of interest" description="Disordered" evidence="1">
    <location>
        <begin position="1"/>
        <end position="66"/>
    </location>
</feature>
<dbReference type="InterPro" id="IPR036322">
    <property type="entry name" value="WD40_repeat_dom_sf"/>
</dbReference>
<dbReference type="Gene3D" id="2.130.10.10">
    <property type="entry name" value="YVTN repeat-like/Quinoprotein amine dehydrogenase"/>
    <property type="match status" value="1"/>
</dbReference>
<organism evidence="2 3">
    <name type="scientific">Paramicrosporidium saccamoebae</name>
    <dbReference type="NCBI Taxonomy" id="1246581"/>
    <lineage>
        <taxon>Eukaryota</taxon>
        <taxon>Fungi</taxon>
        <taxon>Fungi incertae sedis</taxon>
        <taxon>Cryptomycota</taxon>
        <taxon>Cryptomycota incertae sedis</taxon>
        <taxon>Paramicrosporidium</taxon>
    </lineage>
</organism>
<dbReference type="EMBL" id="MTSL01000134">
    <property type="protein sequence ID" value="PJF18281.1"/>
    <property type="molecule type" value="Genomic_DNA"/>
</dbReference>
<proteinExistence type="predicted"/>
<gene>
    <name evidence="2" type="ORF">PSACC_01959</name>
</gene>
<name>A0A2H9TKI6_9FUNG</name>
<dbReference type="Proteomes" id="UP000240830">
    <property type="component" value="Unassembled WGS sequence"/>
</dbReference>
<dbReference type="STRING" id="1246581.A0A2H9TKI6"/>
<dbReference type="InterPro" id="IPR015943">
    <property type="entry name" value="WD40/YVTN_repeat-like_dom_sf"/>
</dbReference>
<protein>
    <submittedName>
        <fullName evidence="2">Uncharacterized protein</fullName>
    </submittedName>
</protein>
<dbReference type="OrthoDB" id="1897642at2759"/>
<evidence type="ECO:0000256" key="1">
    <source>
        <dbReference type="SAM" id="MobiDB-lite"/>
    </source>
</evidence>
<dbReference type="AlphaFoldDB" id="A0A2H9TKI6"/>
<evidence type="ECO:0000313" key="3">
    <source>
        <dbReference type="Proteomes" id="UP000240830"/>
    </source>
</evidence>
<dbReference type="PANTHER" id="PTHR47232:SF1">
    <property type="entry name" value="TRANSDUCIN FAMILY PROTEIN _ WD-40 REPEAT FAMILY PROTEIN"/>
    <property type="match status" value="1"/>
</dbReference>
<sequence>MLVPISGKTEKPHLSDSSTKRAALVGQPSRSTVPGKRTASPLLDRTSMSPSIRSAPASRGSLSSPNPRFRAIQLELEKERELYTMHTSAAAKSFERISVLMGELTVLLESDSMECLSREFGSTAQSMSLDPLTRLNEPNSSISTKSLDALPRFNELNSPMPKKSLDALPRLTELNSPMLSETKPKNLSGDKGLIRDVSVAIKTKFFVRKPRCLMFAGAGHDDLMITSSLDGSVQYNSVRKQMTTRTVFLPSYLKRPCFPENMCSAPLLDGFVFSTVDASTSNGSSVETDSSGQASSLLFLPYRHDSEPVPIVLTSANSPHQKSISTLSSLYEPMRSNRAKLLSGGLDKTITLWELDYQAHVTSTKEVHRYHTSAVQAITQVAASPEILWSGGADCRLLGWSLKESRPTFSHRYEFRISQLLTNAHHPNSIIVTFCSRSQQLRLLDHRGPLGQGFKAFGHAEQSPTRYMRPGWSPDGNLVAFGTSAPDSRISAVNIWDLRYMNEAAAPQATVFSSHDGQFNLTDKDAAGNNSCDGLDLLT</sequence>
<dbReference type="PANTHER" id="PTHR47232">
    <property type="entry name" value="TRANSDUCIN FAMILY PROTEIN / WD-40 REPEAT FAMILY PROTEIN"/>
    <property type="match status" value="1"/>
</dbReference>
<comment type="caution">
    <text evidence="2">The sequence shown here is derived from an EMBL/GenBank/DDBJ whole genome shotgun (WGS) entry which is preliminary data.</text>
</comment>
<keyword evidence="3" id="KW-1185">Reference proteome</keyword>
<dbReference type="SUPFAM" id="SSF50978">
    <property type="entry name" value="WD40 repeat-like"/>
    <property type="match status" value="1"/>
</dbReference>
<accession>A0A2H9TKI6</accession>
<evidence type="ECO:0000313" key="2">
    <source>
        <dbReference type="EMBL" id="PJF18281.1"/>
    </source>
</evidence>
<reference evidence="2 3" key="1">
    <citation type="submission" date="2016-10" db="EMBL/GenBank/DDBJ databases">
        <title>The genome of Paramicrosporidium saccamoebae is the missing link in understanding Cryptomycota and Microsporidia evolution.</title>
        <authorList>
            <person name="Quandt C.A."/>
            <person name="Beaudet D."/>
            <person name="Corsaro D."/>
            <person name="Michel R."/>
            <person name="Corradi N."/>
            <person name="James T."/>
        </authorList>
    </citation>
    <scope>NUCLEOTIDE SEQUENCE [LARGE SCALE GENOMIC DNA]</scope>
    <source>
        <strain evidence="2 3">KSL3</strain>
    </source>
</reference>